<sequence>MDLGSNIASDSEDDAVFTSDSEYETTSPSLSEEKEDSEVCGGVVYSNECICVSNESAFRDYKFTVKDMYKKVKSIQKYQLFKMRSEFTTKSKLMLITRNVF</sequence>
<evidence type="ECO:0000256" key="1">
    <source>
        <dbReference type="SAM" id="MobiDB-lite"/>
    </source>
</evidence>
<feature type="compositionally biased region" description="Polar residues" evidence="1">
    <location>
        <begin position="18"/>
        <end position="30"/>
    </location>
</feature>
<reference evidence="2" key="1">
    <citation type="submission" date="2020-04" db="EMBL/GenBank/DDBJ databases">
        <title>Hybrid Assembly of Korean Phytophthora infestans isolates.</title>
        <authorList>
            <person name="Prokchorchik M."/>
            <person name="Lee Y."/>
            <person name="Seo J."/>
            <person name="Cho J.-H."/>
            <person name="Park Y.-E."/>
            <person name="Jang D.-C."/>
            <person name="Im J.-S."/>
            <person name="Choi J.-G."/>
            <person name="Park H.-J."/>
            <person name="Lee G.-B."/>
            <person name="Lee Y.-G."/>
            <person name="Hong S.-Y."/>
            <person name="Cho K."/>
            <person name="Sohn K.H."/>
        </authorList>
    </citation>
    <scope>NUCLEOTIDE SEQUENCE</scope>
    <source>
        <strain evidence="2">KR_1_A1</strain>
    </source>
</reference>
<evidence type="ECO:0000313" key="3">
    <source>
        <dbReference type="Proteomes" id="UP000602510"/>
    </source>
</evidence>
<accession>A0A833WJV1</accession>
<feature type="region of interest" description="Disordered" evidence="1">
    <location>
        <begin position="1"/>
        <end position="34"/>
    </location>
</feature>
<protein>
    <submittedName>
        <fullName evidence="2">Uncharacterized protein</fullName>
    </submittedName>
</protein>
<proteinExistence type="predicted"/>
<evidence type="ECO:0000313" key="2">
    <source>
        <dbReference type="EMBL" id="KAF4038420.1"/>
    </source>
</evidence>
<dbReference type="Proteomes" id="UP000602510">
    <property type="component" value="Unassembled WGS sequence"/>
</dbReference>
<gene>
    <name evidence="2" type="ORF">GN244_ATG09492</name>
</gene>
<name>A0A833WJV1_PHYIN</name>
<dbReference type="AlphaFoldDB" id="A0A833WJV1"/>
<dbReference type="EMBL" id="WSZM01000198">
    <property type="protein sequence ID" value="KAF4038420.1"/>
    <property type="molecule type" value="Genomic_DNA"/>
</dbReference>
<comment type="caution">
    <text evidence="2">The sequence shown here is derived from an EMBL/GenBank/DDBJ whole genome shotgun (WGS) entry which is preliminary data.</text>
</comment>
<keyword evidence="3" id="KW-1185">Reference proteome</keyword>
<organism evidence="2 3">
    <name type="scientific">Phytophthora infestans</name>
    <name type="common">Potato late blight agent</name>
    <name type="synonym">Botrytis infestans</name>
    <dbReference type="NCBI Taxonomy" id="4787"/>
    <lineage>
        <taxon>Eukaryota</taxon>
        <taxon>Sar</taxon>
        <taxon>Stramenopiles</taxon>
        <taxon>Oomycota</taxon>
        <taxon>Peronosporomycetes</taxon>
        <taxon>Peronosporales</taxon>
        <taxon>Peronosporaceae</taxon>
        <taxon>Phytophthora</taxon>
    </lineage>
</organism>